<keyword evidence="2 5" id="KW-0689">Ribosomal protein</keyword>
<comment type="caution">
    <text evidence="8">The sequence shown here is derived from an EMBL/GenBank/DDBJ whole genome shotgun (WGS) entry which is preliminary data.</text>
</comment>
<evidence type="ECO:0000256" key="1">
    <source>
        <dbReference type="ARBA" id="ARBA00005251"/>
    </source>
</evidence>
<dbReference type="SUPFAM" id="SSF54211">
    <property type="entry name" value="Ribosomal protein S5 domain 2-like"/>
    <property type="match status" value="1"/>
</dbReference>
<dbReference type="AlphaFoldDB" id="A0AA37QCT5"/>
<evidence type="ECO:0000256" key="7">
    <source>
        <dbReference type="SAM" id="MobiDB-lite"/>
    </source>
</evidence>
<evidence type="ECO:0000256" key="4">
    <source>
        <dbReference type="ARBA" id="ARBA00035259"/>
    </source>
</evidence>
<accession>A0AA37QCT5</accession>
<dbReference type="Proteomes" id="UP001161325">
    <property type="component" value="Unassembled WGS sequence"/>
</dbReference>
<dbReference type="Pfam" id="PF00380">
    <property type="entry name" value="Ribosomal_S9"/>
    <property type="match status" value="1"/>
</dbReference>
<dbReference type="InterPro" id="IPR020568">
    <property type="entry name" value="Ribosomal_Su5_D2-typ_SF"/>
</dbReference>
<evidence type="ECO:0000313" key="8">
    <source>
        <dbReference type="EMBL" id="GLC27391.1"/>
    </source>
</evidence>
<dbReference type="RefSeq" id="WP_284351830.1">
    <property type="nucleotide sequence ID" value="NZ_BRXS01000006.1"/>
</dbReference>
<feature type="region of interest" description="Disordered" evidence="7">
    <location>
        <begin position="109"/>
        <end position="130"/>
    </location>
</feature>
<proteinExistence type="inferred from homology"/>
<dbReference type="GO" id="GO:0003735">
    <property type="term" value="F:structural constituent of ribosome"/>
    <property type="evidence" value="ECO:0007669"/>
    <property type="project" value="InterPro"/>
</dbReference>
<dbReference type="EMBL" id="BRXS01000006">
    <property type="protein sequence ID" value="GLC27391.1"/>
    <property type="molecule type" value="Genomic_DNA"/>
</dbReference>
<name>A0AA37QCT5_9BACT</name>
<dbReference type="GO" id="GO:0015935">
    <property type="term" value="C:small ribosomal subunit"/>
    <property type="evidence" value="ECO:0007669"/>
    <property type="project" value="TreeGrafter"/>
</dbReference>
<dbReference type="Gene3D" id="3.30.230.10">
    <property type="match status" value="1"/>
</dbReference>
<dbReference type="InterPro" id="IPR020574">
    <property type="entry name" value="Ribosomal_uS9_CS"/>
</dbReference>
<dbReference type="PROSITE" id="PS00360">
    <property type="entry name" value="RIBOSOMAL_S9"/>
    <property type="match status" value="1"/>
</dbReference>
<dbReference type="InterPro" id="IPR000754">
    <property type="entry name" value="Ribosomal_uS9"/>
</dbReference>
<organism evidence="8 9">
    <name type="scientific">Roseisolibacter agri</name>
    <dbReference type="NCBI Taxonomy" id="2014610"/>
    <lineage>
        <taxon>Bacteria</taxon>
        <taxon>Pseudomonadati</taxon>
        <taxon>Gemmatimonadota</taxon>
        <taxon>Gemmatimonadia</taxon>
        <taxon>Gemmatimonadales</taxon>
        <taxon>Gemmatimonadaceae</taxon>
        <taxon>Roseisolibacter</taxon>
    </lineage>
</organism>
<gene>
    <name evidence="5 8" type="primary">rpsI</name>
    <name evidence="8" type="ORF">rosag_39040</name>
</gene>
<keyword evidence="3 5" id="KW-0687">Ribonucleoprotein</keyword>
<dbReference type="GO" id="GO:0006412">
    <property type="term" value="P:translation"/>
    <property type="evidence" value="ECO:0007669"/>
    <property type="project" value="UniProtKB-UniRule"/>
</dbReference>
<comment type="similarity">
    <text evidence="1 5 6">Belongs to the universal ribosomal protein uS9 family.</text>
</comment>
<dbReference type="InterPro" id="IPR014721">
    <property type="entry name" value="Ribsml_uS5_D2-typ_fold_subgr"/>
</dbReference>
<dbReference type="GO" id="GO:0005737">
    <property type="term" value="C:cytoplasm"/>
    <property type="evidence" value="ECO:0007669"/>
    <property type="project" value="UniProtKB-ARBA"/>
</dbReference>
<dbReference type="InterPro" id="IPR023035">
    <property type="entry name" value="Ribosomal_uS9_bac/plastid"/>
</dbReference>
<sequence>MADANLHAIGRRKEAVCRVYLKPGSGKWEINGRALGDYFPRPTLVSSIQLPLSATDNLGKWDVMANLNGGGVTGQAGALRLAIARALVKQDEAHKPKLRELGLLTRDARAVERKKPGRPKARKRFQFSKR</sequence>
<feature type="compositionally biased region" description="Basic residues" evidence="7">
    <location>
        <begin position="115"/>
        <end position="130"/>
    </location>
</feature>
<dbReference type="PANTHER" id="PTHR21569">
    <property type="entry name" value="RIBOSOMAL PROTEIN S9"/>
    <property type="match status" value="1"/>
</dbReference>
<reference evidence="8" key="1">
    <citation type="submission" date="2022-08" db="EMBL/GenBank/DDBJ databases">
        <title>Draft genome sequencing of Roseisolibacter agri AW1220.</title>
        <authorList>
            <person name="Tobiishi Y."/>
            <person name="Tonouchi A."/>
        </authorList>
    </citation>
    <scope>NUCLEOTIDE SEQUENCE</scope>
    <source>
        <strain evidence="8">AW1220</strain>
    </source>
</reference>
<keyword evidence="9" id="KW-1185">Reference proteome</keyword>
<dbReference type="PANTHER" id="PTHR21569:SF1">
    <property type="entry name" value="SMALL RIBOSOMAL SUBUNIT PROTEIN US9M"/>
    <property type="match status" value="1"/>
</dbReference>
<dbReference type="HAMAP" id="MF_00532_B">
    <property type="entry name" value="Ribosomal_uS9_B"/>
    <property type="match status" value="1"/>
</dbReference>
<evidence type="ECO:0000256" key="5">
    <source>
        <dbReference type="HAMAP-Rule" id="MF_00532"/>
    </source>
</evidence>
<dbReference type="FunFam" id="3.30.230.10:FF:000001">
    <property type="entry name" value="30S ribosomal protein S9"/>
    <property type="match status" value="1"/>
</dbReference>
<evidence type="ECO:0000256" key="6">
    <source>
        <dbReference type="RuleBase" id="RU003815"/>
    </source>
</evidence>
<dbReference type="NCBIfam" id="NF001099">
    <property type="entry name" value="PRK00132.1"/>
    <property type="match status" value="1"/>
</dbReference>
<dbReference type="GO" id="GO:0003723">
    <property type="term" value="F:RNA binding"/>
    <property type="evidence" value="ECO:0007669"/>
    <property type="project" value="TreeGrafter"/>
</dbReference>
<evidence type="ECO:0000313" key="9">
    <source>
        <dbReference type="Proteomes" id="UP001161325"/>
    </source>
</evidence>
<evidence type="ECO:0000256" key="3">
    <source>
        <dbReference type="ARBA" id="ARBA00023274"/>
    </source>
</evidence>
<protein>
    <recommendedName>
        <fullName evidence="4 5">Small ribosomal subunit protein uS9</fullName>
    </recommendedName>
</protein>
<evidence type="ECO:0000256" key="2">
    <source>
        <dbReference type="ARBA" id="ARBA00022980"/>
    </source>
</evidence>